<dbReference type="InterPro" id="IPR036505">
    <property type="entry name" value="Amidase/PGRP_sf"/>
</dbReference>
<keyword evidence="3" id="KW-1185">Reference proteome</keyword>
<sequence length="401" mass="43490">MVASSPRFVFGRSRRWVEYSWDTASPCVIADRNEYSELGRNGARTKRERRPTVAYITRAQSGLPGPTGGFFVHPSEKSRFVVHWDGGRNPVDAADEITLLQAYARHHINQGWQGPAYNLAVGPISGNVYEYRGLSAVGTHAPGANRNGIGVILIGGEGNLTEAGKRGLRDAYALACQFAGHRLTQEVHSDVVATACPGNTVRNWVHGGGLAGGNVPDAGGETAADLSECPAAERYGTDWVRNLQLDLITMGHDLGEWGADGKDGERTQAVIRYEQGMAAKNGYGAIAVDGIGGADTRDYIDWWFFRTGRCPVFPLPKGWYFGPESGPEESVSGRHGNSLNVARYQRQMHRRGWFITVDGVYASNSASITREFQAEKGLTPDGLAGVLTWVQAWLSEVTPAP</sequence>
<dbReference type="Proteomes" id="UP000038045">
    <property type="component" value="Unplaced"/>
</dbReference>
<dbReference type="Gene3D" id="3.40.80.10">
    <property type="entry name" value="Peptidoglycan recognition protein-like"/>
    <property type="match status" value="1"/>
</dbReference>
<proteinExistence type="predicted"/>
<dbReference type="PANTHER" id="PTHR11022">
    <property type="entry name" value="PEPTIDOGLYCAN RECOGNITION PROTEIN"/>
    <property type="match status" value="1"/>
</dbReference>
<dbReference type="Gene3D" id="1.10.101.10">
    <property type="entry name" value="PGBD-like superfamily/PGBD"/>
    <property type="match status" value="1"/>
</dbReference>
<evidence type="ECO:0000313" key="4">
    <source>
        <dbReference type="WBParaSite" id="PTRK_0000686800.1"/>
    </source>
</evidence>
<dbReference type="GO" id="GO:0008745">
    <property type="term" value="F:N-acetylmuramoyl-L-alanine amidase activity"/>
    <property type="evidence" value="ECO:0007669"/>
    <property type="project" value="InterPro"/>
</dbReference>
<reference evidence="4" key="1">
    <citation type="submission" date="2017-02" db="UniProtKB">
        <authorList>
            <consortium name="WormBaseParasite"/>
        </authorList>
    </citation>
    <scope>IDENTIFICATION</scope>
</reference>
<dbReference type="InterPro" id="IPR002477">
    <property type="entry name" value="Peptidoglycan-bd-like"/>
</dbReference>
<dbReference type="InterPro" id="IPR036366">
    <property type="entry name" value="PGBDSf"/>
</dbReference>
<dbReference type="GO" id="GO:0008237">
    <property type="term" value="F:metallopeptidase activity"/>
    <property type="evidence" value="ECO:0007669"/>
    <property type="project" value="UniProtKB-KW"/>
</dbReference>
<feature type="domain" description="Peptidoglycan binding-like" evidence="2">
    <location>
        <begin position="340"/>
        <end position="389"/>
    </location>
</feature>
<dbReference type="WBParaSite" id="PTRK_0000686800.1">
    <property type="protein sequence ID" value="PTRK_0000686800.1"/>
    <property type="gene ID" value="PTRK_0000686800"/>
</dbReference>
<dbReference type="InterPro" id="IPR015510">
    <property type="entry name" value="PGRP"/>
</dbReference>
<evidence type="ECO:0000313" key="3">
    <source>
        <dbReference type="Proteomes" id="UP000038045"/>
    </source>
</evidence>
<evidence type="ECO:0000259" key="2">
    <source>
        <dbReference type="Pfam" id="PF01471"/>
    </source>
</evidence>
<keyword evidence="1" id="KW-0645">Protease</keyword>
<dbReference type="CDD" id="cd06583">
    <property type="entry name" value="PGRP"/>
    <property type="match status" value="1"/>
</dbReference>
<dbReference type="AlphaFoldDB" id="A0A0N4ZGF9"/>
<accession>A0A0N4ZGF9</accession>
<protein>
    <submittedName>
        <fullName evidence="4">N-acetylmuramoyl-L-alanine amidase domain-containing protein</fullName>
    </submittedName>
</protein>
<dbReference type="SUPFAM" id="SSF47090">
    <property type="entry name" value="PGBD-like"/>
    <property type="match status" value="1"/>
</dbReference>
<name>A0A0N4ZGF9_PARTI</name>
<keyword evidence="1" id="KW-0378">Hydrolase</keyword>
<dbReference type="GO" id="GO:0009253">
    <property type="term" value="P:peptidoglycan catabolic process"/>
    <property type="evidence" value="ECO:0007669"/>
    <property type="project" value="InterPro"/>
</dbReference>
<keyword evidence="1" id="KW-0482">Metalloprotease</keyword>
<dbReference type="PANTHER" id="PTHR11022:SF41">
    <property type="entry name" value="PEPTIDOGLYCAN-RECOGNITION PROTEIN LC-RELATED"/>
    <property type="match status" value="1"/>
</dbReference>
<dbReference type="InterPro" id="IPR036365">
    <property type="entry name" value="PGBD-like_sf"/>
</dbReference>
<organism evidence="3 4">
    <name type="scientific">Parastrongyloides trichosuri</name>
    <name type="common">Possum-specific nematode worm</name>
    <dbReference type="NCBI Taxonomy" id="131310"/>
    <lineage>
        <taxon>Eukaryota</taxon>
        <taxon>Metazoa</taxon>
        <taxon>Ecdysozoa</taxon>
        <taxon>Nematoda</taxon>
        <taxon>Chromadorea</taxon>
        <taxon>Rhabditida</taxon>
        <taxon>Tylenchina</taxon>
        <taxon>Panagrolaimomorpha</taxon>
        <taxon>Strongyloidoidea</taxon>
        <taxon>Strongyloididae</taxon>
        <taxon>Parastrongyloides</taxon>
    </lineage>
</organism>
<dbReference type="Pfam" id="PF01471">
    <property type="entry name" value="PG_binding_1"/>
    <property type="match status" value="1"/>
</dbReference>
<dbReference type="SUPFAM" id="SSF55846">
    <property type="entry name" value="N-acetylmuramoyl-L-alanine amidase-like"/>
    <property type="match status" value="1"/>
</dbReference>
<dbReference type="InterPro" id="IPR002502">
    <property type="entry name" value="Amidase_domain"/>
</dbReference>
<evidence type="ECO:0000256" key="1">
    <source>
        <dbReference type="ARBA" id="ARBA00023049"/>
    </source>
</evidence>